<keyword evidence="7" id="KW-0547">Nucleotide-binding</keyword>
<dbReference type="EMBL" id="JAADJT010000002">
    <property type="protein sequence ID" value="NGZ83711.1"/>
    <property type="molecule type" value="Genomic_DNA"/>
</dbReference>
<feature type="modified residue" description="Phosphohistidine" evidence="12">
    <location>
        <position position="1587"/>
    </location>
</feature>
<dbReference type="PANTHER" id="PTHR45339:SF1">
    <property type="entry name" value="HYBRID SIGNAL TRANSDUCTION HISTIDINE KINASE J"/>
    <property type="match status" value="1"/>
</dbReference>
<dbReference type="InterPro" id="IPR008207">
    <property type="entry name" value="Sig_transdc_His_kin_Hpt_dom"/>
</dbReference>
<evidence type="ECO:0000256" key="13">
    <source>
        <dbReference type="PROSITE-ProRule" id="PRU00169"/>
    </source>
</evidence>
<dbReference type="InterPro" id="IPR011110">
    <property type="entry name" value="Reg_prop"/>
</dbReference>
<dbReference type="PRINTS" id="PR00344">
    <property type="entry name" value="BCTRLSENSOR"/>
</dbReference>
<evidence type="ECO:0000256" key="11">
    <source>
        <dbReference type="ARBA" id="ARBA00023136"/>
    </source>
</evidence>
<dbReference type="CDD" id="cd00082">
    <property type="entry name" value="HisKA"/>
    <property type="match status" value="1"/>
</dbReference>
<dbReference type="PANTHER" id="PTHR45339">
    <property type="entry name" value="HYBRID SIGNAL TRANSDUCTION HISTIDINE KINASE J"/>
    <property type="match status" value="1"/>
</dbReference>
<evidence type="ECO:0000256" key="1">
    <source>
        <dbReference type="ARBA" id="ARBA00000085"/>
    </source>
</evidence>
<dbReference type="InterPro" id="IPR036097">
    <property type="entry name" value="HisK_dim/P_sf"/>
</dbReference>
<evidence type="ECO:0000256" key="5">
    <source>
        <dbReference type="ARBA" id="ARBA00022553"/>
    </source>
</evidence>
<evidence type="ECO:0000256" key="3">
    <source>
        <dbReference type="ARBA" id="ARBA00012438"/>
    </source>
</evidence>
<evidence type="ECO:0000313" key="18">
    <source>
        <dbReference type="Proteomes" id="UP000666369"/>
    </source>
</evidence>
<comment type="caution">
    <text evidence="17">The sequence shown here is derived from an EMBL/GenBank/DDBJ whole genome shotgun (WGS) entry which is preliminary data.</text>
</comment>
<dbReference type="PROSITE" id="PS50109">
    <property type="entry name" value="HIS_KIN"/>
    <property type="match status" value="1"/>
</dbReference>
<keyword evidence="8" id="KW-0067">ATP-binding</keyword>
<evidence type="ECO:0000256" key="9">
    <source>
        <dbReference type="ARBA" id="ARBA00022989"/>
    </source>
</evidence>
<reference evidence="17 18" key="1">
    <citation type="submission" date="2020-01" db="EMBL/GenBank/DDBJ databases">
        <authorList>
            <person name="Lee S.D."/>
        </authorList>
    </citation>
    <scope>NUCLEOTIDE SEQUENCE [LARGE SCALE GENOMIC DNA]</scope>
    <source>
        <strain evidence="17 18">SAP-35</strain>
    </source>
</reference>
<evidence type="ECO:0000256" key="10">
    <source>
        <dbReference type="ARBA" id="ARBA00023012"/>
    </source>
</evidence>
<keyword evidence="5 13" id="KW-0597">Phosphoprotein</keyword>
<dbReference type="InterPro" id="IPR036890">
    <property type="entry name" value="HATPase_C_sf"/>
</dbReference>
<dbReference type="Pfam" id="PF00512">
    <property type="entry name" value="HisKA"/>
    <property type="match status" value="1"/>
</dbReference>
<dbReference type="Gene3D" id="3.40.50.2300">
    <property type="match status" value="2"/>
</dbReference>
<dbReference type="InterPro" id="IPR001789">
    <property type="entry name" value="Sig_transdc_resp-reg_receiver"/>
</dbReference>
<feature type="modified residue" description="4-aspartylphosphate" evidence="13">
    <location>
        <position position="1298"/>
    </location>
</feature>
<gene>
    <name evidence="17" type="ORF">GW587_05485</name>
</gene>
<dbReference type="InterPro" id="IPR013783">
    <property type="entry name" value="Ig-like_fold"/>
</dbReference>
<dbReference type="CDD" id="cd17546">
    <property type="entry name" value="REC_hyHK_CKI1_RcsC-like"/>
    <property type="match status" value="2"/>
</dbReference>
<dbReference type="Gene3D" id="2.60.40.10">
    <property type="entry name" value="Immunoglobulins"/>
    <property type="match status" value="1"/>
</dbReference>
<feature type="domain" description="Histidine kinase" evidence="14">
    <location>
        <begin position="1006"/>
        <end position="1232"/>
    </location>
</feature>
<feature type="domain" description="HPt" evidence="16">
    <location>
        <begin position="1548"/>
        <end position="1648"/>
    </location>
</feature>
<dbReference type="InterPro" id="IPR004358">
    <property type="entry name" value="Sig_transdc_His_kin-like_C"/>
</dbReference>
<dbReference type="InterPro" id="IPR015943">
    <property type="entry name" value="WD40/YVTN_repeat-like_dom_sf"/>
</dbReference>
<keyword evidence="9" id="KW-1133">Transmembrane helix</keyword>
<evidence type="ECO:0000259" key="16">
    <source>
        <dbReference type="PROSITE" id="PS50894"/>
    </source>
</evidence>
<dbReference type="Pfam" id="PF02518">
    <property type="entry name" value="HATPase_c"/>
    <property type="match status" value="1"/>
</dbReference>
<protein>
    <recommendedName>
        <fullName evidence="3">histidine kinase</fullName>
        <ecNumber evidence="3">2.7.13.3</ecNumber>
    </recommendedName>
</protein>
<dbReference type="Pfam" id="PF07495">
    <property type="entry name" value="Y_Y_Y"/>
    <property type="match status" value="1"/>
</dbReference>
<dbReference type="InterPro" id="IPR036641">
    <property type="entry name" value="HPT_dom_sf"/>
</dbReference>
<dbReference type="InterPro" id="IPR011123">
    <property type="entry name" value="Y_Y_Y"/>
</dbReference>
<dbReference type="Gene3D" id="3.30.565.10">
    <property type="entry name" value="Histidine kinase-like ATPase, C-terminal domain"/>
    <property type="match status" value="1"/>
</dbReference>
<dbReference type="SUPFAM" id="SSF55874">
    <property type="entry name" value="ATPase domain of HSP90 chaperone/DNA topoisomerase II/histidine kinase"/>
    <property type="match status" value="1"/>
</dbReference>
<keyword evidence="4" id="KW-1003">Cell membrane</keyword>
<dbReference type="EC" id="2.7.13.3" evidence="3"/>
<dbReference type="InterPro" id="IPR005467">
    <property type="entry name" value="His_kinase_dom"/>
</dbReference>
<dbReference type="Pfam" id="PF00072">
    <property type="entry name" value="Response_reg"/>
    <property type="match status" value="2"/>
</dbReference>
<name>A0ABX0FGM9_9BURK</name>
<evidence type="ECO:0000256" key="6">
    <source>
        <dbReference type="ARBA" id="ARBA00022692"/>
    </source>
</evidence>
<dbReference type="Gene3D" id="1.10.287.130">
    <property type="match status" value="1"/>
</dbReference>
<accession>A0ABX0FGM9</accession>
<evidence type="ECO:0000313" key="17">
    <source>
        <dbReference type="EMBL" id="NGZ83711.1"/>
    </source>
</evidence>
<sequence>MRDLIHPFSADGAAKRRPPTMRRLAATVALACAAGQAASAAQPSPWQALAPAVFEHLVPAERGFPSPITMSVVQDGDGFIWFGTQTGLGRWDGYRMRNFFFKADDPHSLPGDFIQTLHVDAKGRLWIGTSSDGLAMYDKRHERFVRFAAGPAGLSSPNVGAIASDARGGIWVGTAGGLDYLDTARGNAISHHPRGAAANQIRALLLDRDGHLWIGSNAGLARRDAASGRVADLPIAGGVDDAVLSLASNVGGEVVFGTLKSGVGLATSGAGARLLALDQVKDANTAMVLSLSETLPGVWWAATYGGGIIEFDASGRSRRIVHRPAIPISLANDRVAALWRDRSGLVWAANERGVDVHNPANRTVETVMDGVGLPAISAFAFMTDSGGRLWVALADQGIDLIAPDGGRSAGLRPDPSRPDSALPNRLILSMAEAAPQEAWIGTALGLYRTSGHGSRVARVPLPWDEPLPRIGSIVRQGEILWLGTYSGLLRYDIHANTVQAFRQGPADKGGLSDNRITAMQLGPDGALWIGTRGGVNRFDTSSGEIEQMLPQPGNDGSLPQGFVGALAFDPQGRLWVGTNSGGIGILDGRSADGARRFRRLDTRAGLPSNSVGALRAGLAGRIWASSSDGIAVIDSATLKVQALGRAEGLVFQPYIVGAVGQTAQSDVVFGTSGGYAVVHPQPPERWRYQPPLVVSSVHLDRTEVPAAPLLAPGGAGLSIPPGTRKLEVEVASLDYSASARNRYAFRLDGYDKEWVETDASHRVATYANVAPGRYRLHMRGSNRDGEWSPNELTMDLDFLPAWYQTWWARLGGALAVLALGWGLYRWRVRQLQQQVYSRTLHLERVHAIVKSINDELDFDALLHTILRESSVIGNVRAAYALIGDAGDGQLAMRASWHRSALPLSRSGMTLAEARERLVDGAVVVAPDMFLSRGVVLAVRLRVERELQGYLVFEQDARYAESELEMFRALKEPFVSAFQKASAIGAIQQARADAEASTRAKSDFLANISHEIRTPMNAIIGFAGLGTHLDLPAKPRDYFSKIGRAGQNLLTIIDDVLDFSKIESGKLELESVAFELCDTLSQIADLFSWRAAEKGLELLVWAAPEVPAHLVGDPLRLSQVLVNLVGNALKFTARGQIELRVELAAPGDAAPAGQPVRLRFVVEDSGVGISVEQQTRLFRAFSQADSSTTRLYGGTGLGLAISQQLVQAMGGEIELDSAPDDGSSFHFELALRRHDGPAAAPLPDGVRGKQVLIVDDNARMREMLTRRLGGLGFATHAVAGGAAALAWLAEHAPDLVLMDWDMPQLNGIETTRRLQADAARAGVPVVLMVTEFAREPVVQAAAQAGIRTCLAKPVSPAQLLDAVLAGLGVDGGAGRAPAALPATLSKAAQHIAGAQVLVVDDNVINQQVAREVLMRAGVHVTLADNGADAVRMVDQRRYDAVLMDIQMPGMDGYEATARIRAKSQHARLPVIAMTAHAVSGFRESSLSMGMNDYVTKPIEPERLFSMLAGWIPPDPGRSAAVPAAEAAQEAPPFVPGIDMAAALQRLGGNRRLLATLLDRFVADFQPTPERLLAAIEAGSLEQAALLVHKIRGAAGNLSMAELHRSAGELEQLLQAPRPGKLDEPLAAFGAALEMVIDGVHLLDRAALAQIVPVSP</sequence>
<dbReference type="RefSeq" id="WP_166099613.1">
    <property type="nucleotide sequence ID" value="NZ_JAADJT010000002.1"/>
</dbReference>
<dbReference type="SMART" id="SM00387">
    <property type="entry name" value="HATPase_c"/>
    <property type="match status" value="1"/>
</dbReference>
<dbReference type="SUPFAM" id="SSF47226">
    <property type="entry name" value="Histidine-containing phosphotransfer domain, HPT domain"/>
    <property type="match status" value="1"/>
</dbReference>
<evidence type="ECO:0000256" key="8">
    <source>
        <dbReference type="ARBA" id="ARBA00022840"/>
    </source>
</evidence>
<dbReference type="InterPro" id="IPR011006">
    <property type="entry name" value="CheY-like_superfamily"/>
</dbReference>
<dbReference type="Pfam" id="PF01627">
    <property type="entry name" value="Hpt"/>
    <property type="match status" value="1"/>
</dbReference>
<dbReference type="PROSITE" id="PS50894">
    <property type="entry name" value="HPT"/>
    <property type="match status" value="1"/>
</dbReference>
<dbReference type="PROSITE" id="PS50110">
    <property type="entry name" value="RESPONSE_REGULATORY"/>
    <property type="match status" value="2"/>
</dbReference>
<dbReference type="Pfam" id="PF07494">
    <property type="entry name" value="Reg_prop"/>
    <property type="match status" value="4"/>
</dbReference>
<evidence type="ECO:0000256" key="4">
    <source>
        <dbReference type="ARBA" id="ARBA00022475"/>
    </source>
</evidence>
<evidence type="ECO:0000256" key="12">
    <source>
        <dbReference type="PROSITE-ProRule" id="PRU00110"/>
    </source>
</evidence>
<comment type="subcellular location">
    <subcellularLocation>
        <location evidence="2">Cell membrane</location>
        <topology evidence="2">Multi-pass membrane protein</topology>
    </subcellularLocation>
</comment>
<dbReference type="SUPFAM" id="SSF52172">
    <property type="entry name" value="CheY-like"/>
    <property type="match status" value="2"/>
</dbReference>
<dbReference type="SUPFAM" id="SSF47384">
    <property type="entry name" value="Homodimeric domain of signal transducing histidine kinase"/>
    <property type="match status" value="1"/>
</dbReference>
<keyword evidence="6" id="KW-0812">Transmembrane</keyword>
<feature type="domain" description="Response regulatory" evidence="15">
    <location>
        <begin position="1394"/>
        <end position="1510"/>
    </location>
</feature>
<organism evidence="17 18">
    <name type="scientific">Duganella aceris</name>
    <dbReference type="NCBI Taxonomy" id="2703883"/>
    <lineage>
        <taxon>Bacteria</taxon>
        <taxon>Pseudomonadati</taxon>
        <taxon>Pseudomonadota</taxon>
        <taxon>Betaproteobacteria</taxon>
        <taxon>Burkholderiales</taxon>
        <taxon>Oxalobacteraceae</taxon>
        <taxon>Telluria group</taxon>
        <taxon>Duganella</taxon>
    </lineage>
</organism>
<evidence type="ECO:0000259" key="14">
    <source>
        <dbReference type="PROSITE" id="PS50109"/>
    </source>
</evidence>
<dbReference type="CDD" id="cd16922">
    <property type="entry name" value="HATPase_EvgS-ArcB-TorS-like"/>
    <property type="match status" value="1"/>
</dbReference>
<proteinExistence type="predicted"/>
<keyword evidence="11" id="KW-0472">Membrane</keyword>
<evidence type="ECO:0000256" key="2">
    <source>
        <dbReference type="ARBA" id="ARBA00004651"/>
    </source>
</evidence>
<keyword evidence="18" id="KW-1185">Reference proteome</keyword>
<keyword evidence="10" id="KW-0902">Two-component regulatory system</keyword>
<dbReference type="InterPro" id="IPR003661">
    <property type="entry name" value="HisK_dim/P_dom"/>
</dbReference>
<dbReference type="InterPro" id="IPR003594">
    <property type="entry name" value="HATPase_dom"/>
</dbReference>
<dbReference type="Gene3D" id="2.130.10.10">
    <property type="entry name" value="YVTN repeat-like/Quinoprotein amine dehydrogenase"/>
    <property type="match status" value="3"/>
</dbReference>
<reference evidence="18" key="2">
    <citation type="submission" date="2023-07" db="EMBL/GenBank/DDBJ databases">
        <title>Duganella aceri sp. nov., isolated from tree sap.</title>
        <authorList>
            <person name="Kim I.S."/>
        </authorList>
    </citation>
    <scope>NUCLEOTIDE SEQUENCE [LARGE SCALE GENOMIC DNA]</scope>
    <source>
        <strain evidence="18">SAP-35</strain>
    </source>
</reference>
<feature type="modified residue" description="4-aspartylphosphate" evidence="13">
    <location>
        <position position="1443"/>
    </location>
</feature>
<feature type="domain" description="Response regulatory" evidence="15">
    <location>
        <begin position="1249"/>
        <end position="1366"/>
    </location>
</feature>
<dbReference type="Proteomes" id="UP000666369">
    <property type="component" value="Unassembled WGS sequence"/>
</dbReference>
<comment type="catalytic activity">
    <reaction evidence="1">
        <text>ATP + protein L-histidine = ADP + protein N-phospho-L-histidine.</text>
        <dbReference type="EC" id="2.7.13.3"/>
    </reaction>
</comment>
<dbReference type="Gene3D" id="1.20.120.160">
    <property type="entry name" value="HPT domain"/>
    <property type="match status" value="1"/>
</dbReference>
<evidence type="ECO:0000256" key="7">
    <source>
        <dbReference type="ARBA" id="ARBA00022741"/>
    </source>
</evidence>
<dbReference type="SMART" id="SM00448">
    <property type="entry name" value="REC"/>
    <property type="match status" value="2"/>
</dbReference>
<dbReference type="SMART" id="SM00388">
    <property type="entry name" value="HisKA"/>
    <property type="match status" value="1"/>
</dbReference>
<evidence type="ECO:0000259" key="15">
    <source>
        <dbReference type="PROSITE" id="PS50110"/>
    </source>
</evidence>
<dbReference type="SUPFAM" id="SSF63829">
    <property type="entry name" value="Calcium-dependent phosphotriesterase"/>
    <property type="match status" value="2"/>
</dbReference>